<dbReference type="GO" id="GO:0000213">
    <property type="term" value="F:tRNA-intron lyase activity"/>
    <property type="evidence" value="ECO:0007669"/>
    <property type="project" value="UniProtKB-EC"/>
</dbReference>
<dbReference type="Proteomes" id="UP001174694">
    <property type="component" value="Unassembled WGS sequence"/>
</dbReference>
<dbReference type="GO" id="GO:0003676">
    <property type="term" value="F:nucleic acid binding"/>
    <property type="evidence" value="ECO:0007669"/>
    <property type="project" value="InterPro"/>
</dbReference>
<feature type="region of interest" description="Disordered" evidence="8">
    <location>
        <begin position="275"/>
        <end position="403"/>
    </location>
</feature>
<dbReference type="EMBL" id="JANBVO010000044">
    <property type="protein sequence ID" value="KAJ9134278.1"/>
    <property type="molecule type" value="Genomic_DNA"/>
</dbReference>
<feature type="active site" evidence="7">
    <location>
        <position position="567"/>
    </location>
</feature>
<dbReference type="Gene3D" id="3.40.1350.10">
    <property type="match status" value="1"/>
</dbReference>
<evidence type="ECO:0000256" key="6">
    <source>
        <dbReference type="ARBA" id="ARBA00034031"/>
    </source>
</evidence>
<dbReference type="InterPro" id="IPR036167">
    <property type="entry name" value="tRNA_intron_Endo_cat-like_sf"/>
</dbReference>
<accession>A0AA38VBZ1</accession>
<feature type="active site" evidence="7">
    <location>
        <position position="516"/>
    </location>
</feature>
<dbReference type="GO" id="GO:0005737">
    <property type="term" value="C:cytoplasm"/>
    <property type="evidence" value="ECO:0007669"/>
    <property type="project" value="TreeGrafter"/>
</dbReference>
<reference evidence="10" key="1">
    <citation type="submission" date="2022-07" db="EMBL/GenBank/DDBJ databases">
        <title>Fungi with potential for degradation of polypropylene.</title>
        <authorList>
            <person name="Gostincar C."/>
        </authorList>
    </citation>
    <scope>NUCLEOTIDE SEQUENCE</scope>
    <source>
        <strain evidence="10">EXF-13308</strain>
    </source>
</reference>
<name>A0AA38VBZ1_9PEZI</name>
<dbReference type="SUPFAM" id="SSF53032">
    <property type="entry name" value="tRNA-intron endonuclease catalytic domain-like"/>
    <property type="match status" value="1"/>
</dbReference>
<dbReference type="PANTHER" id="PTHR21227">
    <property type="entry name" value="TRNA-SPLICING ENDONUCLEASE SUBUNIT SEN2"/>
    <property type="match status" value="1"/>
</dbReference>
<comment type="catalytic activity">
    <reaction evidence="6">
        <text>pretRNA = a 3'-half-tRNA molecule with a 5'-OH end + a 5'-half-tRNA molecule with a 2',3'-cyclic phosphate end + an intron with a 2',3'-cyclic phosphate and a 5'-hydroxyl terminus.</text>
        <dbReference type="EC" id="4.6.1.16"/>
    </reaction>
</comment>
<proteinExistence type="inferred from homology"/>
<dbReference type="AlphaFoldDB" id="A0AA38VBZ1"/>
<evidence type="ECO:0000256" key="1">
    <source>
        <dbReference type="ARBA" id="ARBA00008078"/>
    </source>
</evidence>
<evidence type="ECO:0000313" key="11">
    <source>
        <dbReference type="Proteomes" id="UP001174694"/>
    </source>
</evidence>
<evidence type="ECO:0000256" key="8">
    <source>
        <dbReference type="SAM" id="MobiDB-lite"/>
    </source>
</evidence>
<feature type="compositionally biased region" description="Polar residues" evidence="8">
    <location>
        <begin position="1"/>
        <end position="20"/>
    </location>
</feature>
<gene>
    <name evidence="10" type="ORF">NKR23_g10190</name>
</gene>
<dbReference type="InterPro" id="IPR011856">
    <property type="entry name" value="tRNA_endonuc-like_dom_sf"/>
</dbReference>
<organism evidence="10 11">
    <name type="scientific">Pleurostoma richardsiae</name>
    <dbReference type="NCBI Taxonomy" id="41990"/>
    <lineage>
        <taxon>Eukaryota</taxon>
        <taxon>Fungi</taxon>
        <taxon>Dikarya</taxon>
        <taxon>Ascomycota</taxon>
        <taxon>Pezizomycotina</taxon>
        <taxon>Sordariomycetes</taxon>
        <taxon>Sordariomycetidae</taxon>
        <taxon>Calosphaeriales</taxon>
        <taxon>Pleurostomataceae</taxon>
        <taxon>Pleurostoma</taxon>
    </lineage>
</organism>
<keyword evidence="4" id="KW-0456">Lyase</keyword>
<dbReference type="InterPro" id="IPR006677">
    <property type="entry name" value="tRNA_intron_Endonuc_cat-like"/>
</dbReference>
<feature type="compositionally biased region" description="Polar residues" evidence="8">
    <location>
        <begin position="386"/>
        <end position="396"/>
    </location>
</feature>
<feature type="domain" description="tRNA intron endonuclease catalytic" evidence="9">
    <location>
        <begin position="486"/>
        <end position="575"/>
    </location>
</feature>
<protein>
    <recommendedName>
        <fullName evidence="2">tRNA-intron lyase</fullName>
        <ecNumber evidence="2">4.6.1.16</ecNumber>
    </recommendedName>
    <alternativeName>
        <fullName evidence="5">tRNA-intron endonuclease Sen2</fullName>
    </alternativeName>
</protein>
<feature type="compositionally biased region" description="Low complexity" evidence="8">
    <location>
        <begin position="281"/>
        <end position="296"/>
    </location>
</feature>
<keyword evidence="10" id="KW-0378">Hydrolase</keyword>
<sequence>MDDTSTSTPAPIVDRNTSPSEPADSPPVSRPKQVPPHQVYVYPLPIRTFPLPAFHPDNALLSVFHVALSWLKQTLSPPQNEPSVVHVGVWSPELRAVRVSDPEAMQALWTQGFFGKGSLSRSEPSWLKREQIRAGLVEGKVSEQVTDSRRRERFDAKWDRARAEQEAIEKKRAEEAALAGLIINGTPESAASADASIKLEAKRAEEAALANFIVNGAPKEPVDTVASARKMLHQAPVGPLELLALPNSDEELAKWQASEDHDASISDGGVAMPHVVEDSSRSNSRGSVNGLSNGLGKAPPPSSTDGHSTAANGCENGATIGPDPTANGSAAEGSAVTTSPIPPASGTVKRRKSVRFSPKVESTTFLHSDPPSPNESATSLAKKAATNGTKSGSSAQKIAETAVRTSSDLQKTVDMAPAAIENKEHLQLAPEEAFFLVFALGALRVLDPETNQPLSTEELFNLFRQHSYFPPRITDAASELQPDDPFLMHYVVYHHFRSLGWVPRPGIKFGVDWMLYDKGPVFSHAEFGLLVLPSYSSPEWKEQGRQAPRRSWHWLHGINRVLSHVLKSLVLVYVDVPPPSAFEKSDGIASILKQYKVREIMVRRWSSNRNR</sequence>
<feature type="active site" evidence="7">
    <location>
        <position position="524"/>
    </location>
</feature>
<comment type="caution">
    <text evidence="10">The sequence shown here is derived from an EMBL/GenBank/DDBJ whole genome shotgun (WGS) entry which is preliminary data.</text>
</comment>
<evidence type="ECO:0000256" key="5">
    <source>
        <dbReference type="ARBA" id="ARBA00032432"/>
    </source>
</evidence>
<evidence type="ECO:0000256" key="4">
    <source>
        <dbReference type="ARBA" id="ARBA00023239"/>
    </source>
</evidence>
<dbReference type="GO" id="GO:0000379">
    <property type="term" value="P:tRNA-type intron splice site recognition and cleavage"/>
    <property type="evidence" value="ECO:0007669"/>
    <property type="project" value="TreeGrafter"/>
</dbReference>
<dbReference type="CDD" id="cd22363">
    <property type="entry name" value="tRNA-intron_lyase_C"/>
    <property type="match status" value="1"/>
</dbReference>
<dbReference type="GO" id="GO:0000214">
    <property type="term" value="C:tRNA-intron endonuclease complex"/>
    <property type="evidence" value="ECO:0007669"/>
    <property type="project" value="InterPro"/>
</dbReference>
<evidence type="ECO:0000256" key="3">
    <source>
        <dbReference type="ARBA" id="ARBA00022694"/>
    </source>
</evidence>
<evidence type="ECO:0000256" key="2">
    <source>
        <dbReference type="ARBA" id="ARBA00012573"/>
    </source>
</evidence>
<dbReference type="InterPro" id="IPR006676">
    <property type="entry name" value="tRNA_splic"/>
</dbReference>
<feature type="region of interest" description="Disordered" evidence="8">
    <location>
        <begin position="1"/>
        <end position="34"/>
    </location>
</feature>
<evidence type="ECO:0000256" key="7">
    <source>
        <dbReference type="PIRSR" id="PIRSR011789-1"/>
    </source>
</evidence>
<evidence type="ECO:0000259" key="9">
    <source>
        <dbReference type="Pfam" id="PF01974"/>
    </source>
</evidence>
<keyword evidence="10" id="KW-0540">Nuclease</keyword>
<dbReference type="PANTHER" id="PTHR21227:SF0">
    <property type="entry name" value="TRNA-SPLICING ENDONUCLEASE SUBUNIT SEN2"/>
    <property type="match status" value="1"/>
</dbReference>
<keyword evidence="10" id="KW-0255">Endonuclease</keyword>
<evidence type="ECO:0000313" key="10">
    <source>
        <dbReference type="EMBL" id="KAJ9134278.1"/>
    </source>
</evidence>
<dbReference type="InterPro" id="IPR016589">
    <property type="entry name" value="tRNA_splic_SEN2"/>
</dbReference>
<keyword evidence="11" id="KW-1185">Reference proteome</keyword>
<dbReference type="PIRSF" id="PIRSF011789">
    <property type="entry name" value="tRNA_splic_SEN2"/>
    <property type="match status" value="1"/>
</dbReference>
<dbReference type="FunFam" id="3.40.1350.10:FF:000007">
    <property type="entry name" value="tRNA-splicing endonuclease subunit Sen2"/>
    <property type="match status" value="1"/>
</dbReference>
<keyword evidence="3" id="KW-0819">tRNA processing</keyword>
<dbReference type="EC" id="4.6.1.16" evidence="2"/>
<comment type="similarity">
    <text evidence="1">Belongs to the tRNA-intron endonuclease family.</text>
</comment>
<dbReference type="Pfam" id="PF01974">
    <property type="entry name" value="tRNA_int_endo"/>
    <property type="match status" value="1"/>
</dbReference>